<sequence>MEKDWAWLPGIPLDLILKKLVSVRDFACFSAVCKRWNSIAEDTRKKVCLVNESRPQPPFLLIPDYRSSYVPLRLYSVTQKKILHHQFRNPYPNSRGWVGSSRGWLLLADQDLKIYLFNPFSYKEIILPPIPEAAESFSKRRLHLNWFITKAILSSDPVLHPRGFEVSVIYEVSYISHNEQNYRLGVYRSSEKAWTVRQVEDRKFDDIIYHRGKIHLVDKIGIAELLVASDHPALVPVKWTQQTRSCLHYLVENGDGDGDLLLIERFFQNSYPGLTSKFSINRLDPNPGGLAKLVKIKDIGDNEVFVGRHESIMIPTCHFPGLQRNCVYYLTDDLPKGEGDAGVFNLDDGSIERYDNNLPPRLIDDVVWIMPTLTCHDNIKWTKLSSMIHDQL</sequence>
<proteinExistence type="predicted"/>
<dbReference type="OrthoDB" id="945419at2759"/>
<dbReference type="AlphaFoldDB" id="A0A1R3GME7"/>
<organism evidence="2 3">
    <name type="scientific">Corchorus olitorius</name>
    <dbReference type="NCBI Taxonomy" id="93759"/>
    <lineage>
        <taxon>Eukaryota</taxon>
        <taxon>Viridiplantae</taxon>
        <taxon>Streptophyta</taxon>
        <taxon>Embryophyta</taxon>
        <taxon>Tracheophyta</taxon>
        <taxon>Spermatophyta</taxon>
        <taxon>Magnoliopsida</taxon>
        <taxon>eudicotyledons</taxon>
        <taxon>Gunneridae</taxon>
        <taxon>Pentapetalae</taxon>
        <taxon>rosids</taxon>
        <taxon>malvids</taxon>
        <taxon>Malvales</taxon>
        <taxon>Malvaceae</taxon>
        <taxon>Grewioideae</taxon>
        <taxon>Apeibeae</taxon>
        <taxon>Corchorus</taxon>
    </lineage>
</organism>
<protein>
    <recommendedName>
        <fullName evidence="1">KIB1-4 beta-propeller domain-containing protein</fullName>
    </recommendedName>
</protein>
<evidence type="ECO:0000259" key="1">
    <source>
        <dbReference type="Pfam" id="PF03478"/>
    </source>
</evidence>
<dbReference type="InterPro" id="IPR036047">
    <property type="entry name" value="F-box-like_dom_sf"/>
</dbReference>
<evidence type="ECO:0000313" key="3">
    <source>
        <dbReference type="Proteomes" id="UP000187203"/>
    </source>
</evidence>
<dbReference type="STRING" id="93759.A0A1R3GME7"/>
<dbReference type="PANTHER" id="PTHR44259">
    <property type="entry name" value="OS07G0183000 PROTEIN-RELATED"/>
    <property type="match status" value="1"/>
</dbReference>
<comment type="caution">
    <text evidence="2">The sequence shown here is derived from an EMBL/GenBank/DDBJ whole genome shotgun (WGS) entry which is preliminary data.</text>
</comment>
<gene>
    <name evidence="2" type="ORF">COLO4_34274</name>
</gene>
<evidence type="ECO:0000313" key="2">
    <source>
        <dbReference type="EMBL" id="OMO59241.1"/>
    </source>
</evidence>
<dbReference type="SUPFAM" id="SSF81383">
    <property type="entry name" value="F-box domain"/>
    <property type="match status" value="1"/>
</dbReference>
<dbReference type="InterPro" id="IPR005174">
    <property type="entry name" value="KIB1-4_b-propeller"/>
</dbReference>
<name>A0A1R3GME7_9ROSI</name>
<feature type="domain" description="KIB1-4 beta-propeller" evidence="1">
    <location>
        <begin position="74"/>
        <end position="345"/>
    </location>
</feature>
<dbReference type="EMBL" id="AWUE01022211">
    <property type="protein sequence ID" value="OMO59241.1"/>
    <property type="molecule type" value="Genomic_DNA"/>
</dbReference>
<reference evidence="3" key="1">
    <citation type="submission" date="2013-09" db="EMBL/GenBank/DDBJ databases">
        <title>Corchorus olitorius genome sequencing.</title>
        <authorList>
            <person name="Alam M."/>
            <person name="Haque M.S."/>
            <person name="Islam M.S."/>
            <person name="Emdad E.M."/>
            <person name="Islam M.M."/>
            <person name="Ahmed B."/>
            <person name="Halim A."/>
            <person name="Hossen Q.M.M."/>
            <person name="Hossain M.Z."/>
            <person name="Ahmed R."/>
            <person name="Khan M.M."/>
            <person name="Islam R."/>
            <person name="Rashid M.M."/>
            <person name="Khan S.A."/>
            <person name="Rahman M.S."/>
            <person name="Alam M."/>
            <person name="Yahiya A.S."/>
            <person name="Khan M.S."/>
            <person name="Azam M.S."/>
            <person name="Haque T."/>
            <person name="Lashkar M.Z.H."/>
            <person name="Akhand A.I."/>
            <person name="Morshed G."/>
            <person name="Roy S."/>
            <person name="Uddin K.S."/>
            <person name="Rabeya T."/>
            <person name="Hossain A.S."/>
            <person name="Chowdhury A."/>
            <person name="Snigdha A.R."/>
            <person name="Mortoza M.S."/>
            <person name="Matin S.A."/>
            <person name="Hoque S.M.E."/>
            <person name="Islam M.K."/>
            <person name="Roy D.K."/>
            <person name="Haider R."/>
            <person name="Moosa M.M."/>
            <person name="Elias S.M."/>
            <person name="Hasan A.M."/>
            <person name="Jahan S."/>
            <person name="Shafiuddin M."/>
            <person name="Mahmood N."/>
            <person name="Shommy N.S."/>
        </authorList>
    </citation>
    <scope>NUCLEOTIDE SEQUENCE [LARGE SCALE GENOMIC DNA]</scope>
    <source>
        <strain evidence="3">cv. O-4</strain>
    </source>
</reference>
<dbReference type="Pfam" id="PF03478">
    <property type="entry name" value="Beta-prop_KIB1-4"/>
    <property type="match status" value="1"/>
</dbReference>
<accession>A0A1R3GME7</accession>
<dbReference type="Proteomes" id="UP000187203">
    <property type="component" value="Unassembled WGS sequence"/>
</dbReference>
<dbReference type="CDD" id="cd09917">
    <property type="entry name" value="F-box_SF"/>
    <property type="match status" value="1"/>
</dbReference>
<dbReference type="InterPro" id="IPR050942">
    <property type="entry name" value="F-box_BR-signaling"/>
</dbReference>
<keyword evidence="3" id="KW-1185">Reference proteome</keyword>